<dbReference type="PIRSF" id="PIRSF000857">
    <property type="entry name" value="PAPS_reductase"/>
    <property type="match status" value="1"/>
</dbReference>
<keyword evidence="8" id="KW-1185">Reference proteome</keyword>
<protein>
    <recommendedName>
        <fullName evidence="6">Phosphoadenosine phosphosulphate reductase domain-containing protein</fullName>
    </recommendedName>
</protein>
<comment type="pathway">
    <text evidence="3">Sulfur metabolism; hydrogen sulfide biosynthesis; sulfite from sulfate.</text>
</comment>
<dbReference type="SUPFAM" id="SSF52402">
    <property type="entry name" value="Adenine nucleotide alpha hydrolases-like"/>
    <property type="match status" value="1"/>
</dbReference>
<dbReference type="InterPro" id="IPR004511">
    <property type="entry name" value="PAPS/APS_Rdtase"/>
</dbReference>
<dbReference type="EMBL" id="MBFT01000035">
    <property type="protein sequence ID" value="PVU99467.1"/>
    <property type="molecule type" value="Genomic_DNA"/>
</dbReference>
<dbReference type="GO" id="GO:0005737">
    <property type="term" value="C:cytoplasm"/>
    <property type="evidence" value="ECO:0007669"/>
    <property type="project" value="TreeGrafter"/>
</dbReference>
<evidence type="ECO:0000256" key="1">
    <source>
        <dbReference type="ARBA" id="ARBA00009732"/>
    </source>
</evidence>
<evidence type="ECO:0000313" key="7">
    <source>
        <dbReference type="EMBL" id="PVU99467.1"/>
    </source>
</evidence>
<comment type="similarity">
    <text evidence="1">Belongs to the PAPS reductase family. CysH subfamily.</text>
</comment>
<accession>A0A2T9Z4E3</accession>
<dbReference type="OrthoDB" id="7869097at2759"/>
<evidence type="ECO:0000256" key="5">
    <source>
        <dbReference type="SAM" id="MobiDB-lite"/>
    </source>
</evidence>
<evidence type="ECO:0000259" key="6">
    <source>
        <dbReference type="Pfam" id="PF01507"/>
    </source>
</evidence>
<name>A0A2T9Z4E3_9FUNG</name>
<keyword evidence="2" id="KW-0560">Oxidoreductase</keyword>
<dbReference type="NCBIfam" id="TIGR00434">
    <property type="entry name" value="cysH"/>
    <property type="match status" value="1"/>
</dbReference>
<evidence type="ECO:0000256" key="3">
    <source>
        <dbReference type="ARBA" id="ARBA00024327"/>
    </source>
</evidence>
<sequence length="271" mass="31166">MVDFKPVFDENNNLVISESELEQLNNELENTETIDILKWVTKTFTNVYQETAFGPSGNVIVDMLSTTGAKVPLIFIDTLFHFDETIELSKEISEKYNVDLHVYKPEGCSTRQEFIEKHGEKLWETDEQVYDFIVKSEPGQRAYKELLPSLVITGRRRSQKGDRSNIKILEIIPKTSEEGSIQIVKLNPLAAGDWTFQKVKTYLIAYKVPYNKLLDNGYKSIGDYHSTSPVSENEDERSGRWKGTSKTECGLHKDYFAMKRAFQERTKQSKA</sequence>
<dbReference type="PANTHER" id="PTHR46509">
    <property type="entry name" value="PHOSPHOADENOSINE PHOSPHOSULFATE REDUCTASE"/>
    <property type="match status" value="1"/>
</dbReference>
<organism evidence="7 8">
    <name type="scientific">Furculomyces boomerangus</name>
    <dbReference type="NCBI Taxonomy" id="61424"/>
    <lineage>
        <taxon>Eukaryota</taxon>
        <taxon>Fungi</taxon>
        <taxon>Fungi incertae sedis</taxon>
        <taxon>Zoopagomycota</taxon>
        <taxon>Kickxellomycotina</taxon>
        <taxon>Harpellomycetes</taxon>
        <taxon>Harpellales</taxon>
        <taxon>Harpellaceae</taxon>
        <taxon>Furculomyces</taxon>
    </lineage>
</organism>
<evidence type="ECO:0000256" key="4">
    <source>
        <dbReference type="SAM" id="Coils"/>
    </source>
</evidence>
<dbReference type="Proteomes" id="UP000245699">
    <property type="component" value="Unassembled WGS sequence"/>
</dbReference>
<dbReference type="STRING" id="61424.A0A2T9Z4E3"/>
<evidence type="ECO:0000256" key="2">
    <source>
        <dbReference type="ARBA" id="ARBA00023002"/>
    </source>
</evidence>
<dbReference type="AlphaFoldDB" id="A0A2T9Z4E3"/>
<dbReference type="GO" id="GO:0019379">
    <property type="term" value="P:sulfate assimilation, phosphoadenylyl sulfate reduction by phosphoadenylyl-sulfate reductase (thioredoxin)"/>
    <property type="evidence" value="ECO:0007669"/>
    <property type="project" value="InterPro"/>
</dbReference>
<dbReference type="PANTHER" id="PTHR46509:SF1">
    <property type="entry name" value="PHOSPHOADENOSINE PHOSPHOSULFATE REDUCTASE"/>
    <property type="match status" value="1"/>
</dbReference>
<dbReference type="InterPro" id="IPR014729">
    <property type="entry name" value="Rossmann-like_a/b/a_fold"/>
</dbReference>
<proteinExistence type="inferred from homology"/>
<dbReference type="InterPro" id="IPR002500">
    <property type="entry name" value="PAPS_reduct_dom"/>
</dbReference>
<reference evidence="7 8" key="1">
    <citation type="journal article" date="2018" name="MBio">
        <title>Comparative Genomics Reveals the Core Gene Toolbox for the Fungus-Insect Symbiosis.</title>
        <authorList>
            <person name="Wang Y."/>
            <person name="Stata M."/>
            <person name="Wang W."/>
            <person name="Stajich J.E."/>
            <person name="White M.M."/>
            <person name="Moncalvo J.M."/>
        </authorList>
    </citation>
    <scope>NUCLEOTIDE SEQUENCE [LARGE SCALE GENOMIC DNA]</scope>
    <source>
        <strain evidence="7 8">AUS-77-4</strain>
    </source>
</reference>
<dbReference type="GO" id="GO:0004604">
    <property type="term" value="F:phosphoadenylyl-sulfate reductase (thioredoxin) activity"/>
    <property type="evidence" value="ECO:0007669"/>
    <property type="project" value="InterPro"/>
</dbReference>
<dbReference type="NCBIfam" id="NF002537">
    <property type="entry name" value="PRK02090.1"/>
    <property type="match status" value="1"/>
</dbReference>
<gene>
    <name evidence="7" type="ORF">BB559_000691</name>
</gene>
<evidence type="ECO:0000313" key="8">
    <source>
        <dbReference type="Proteomes" id="UP000245699"/>
    </source>
</evidence>
<feature type="coiled-coil region" evidence="4">
    <location>
        <begin position="7"/>
        <end position="34"/>
    </location>
</feature>
<dbReference type="Gene3D" id="3.40.50.620">
    <property type="entry name" value="HUPs"/>
    <property type="match status" value="1"/>
</dbReference>
<dbReference type="CDD" id="cd23945">
    <property type="entry name" value="PAPS_reductase"/>
    <property type="match status" value="1"/>
</dbReference>
<keyword evidence="4" id="KW-0175">Coiled coil</keyword>
<feature type="domain" description="Phosphoadenosine phosphosulphate reductase" evidence="6">
    <location>
        <begin position="49"/>
        <end position="229"/>
    </location>
</feature>
<dbReference type="Pfam" id="PF01507">
    <property type="entry name" value="PAPS_reduct"/>
    <property type="match status" value="1"/>
</dbReference>
<comment type="caution">
    <text evidence="7">The sequence shown here is derived from an EMBL/GenBank/DDBJ whole genome shotgun (WGS) entry which is preliminary data.</text>
</comment>
<feature type="region of interest" description="Disordered" evidence="5">
    <location>
        <begin position="225"/>
        <end position="244"/>
    </location>
</feature>